<comment type="catalytic activity">
    <reaction evidence="6">
        <text>L,L-cystathionine + H2O = L-homocysteine + pyruvate + NH4(+)</text>
        <dbReference type="Rhea" id="RHEA:13965"/>
        <dbReference type="ChEBI" id="CHEBI:15361"/>
        <dbReference type="ChEBI" id="CHEBI:15377"/>
        <dbReference type="ChEBI" id="CHEBI:28938"/>
        <dbReference type="ChEBI" id="CHEBI:58161"/>
        <dbReference type="ChEBI" id="CHEBI:58199"/>
    </reaction>
</comment>
<name>V4NKY1_9CAUL</name>
<evidence type="ECO:0000256" key="8">
    <source>
        <dbReference type="PIRSR" id="PIRSR001434-2"/>
    </source>
</evidence>
<comment type="pathway">
    <text evidence="5">Amino-acid biosynthesis; L-methionine biosynthesis via de novo pathway; L-homocysteine from L-cystathionine: step 1/1.</text>
</comment>
<dbReference type="PANTHER" id="PTHR43500">
    <property type="entry name" value="CYSTATHIONINE BETA-LYASE-RELATED"/>
    <property type="match status" value="1"/>
</dbReference>
<organism evidence="10 11">
    <name type="scientific">Asticcacaulis benevestitus DSM 16100 = ATCC BAA-896</name>
    <dbReference type="NCBI Taxonomy" id="1121022"/>
    <lineage>
        <taxon>Bacteria</taxon>
        <taxon>Pseudomonadati</taxon>
        <taxon>Pseudomonadota</taxon>
        <taxon>Alphaproteobacteria</taxon>
        <taxon>Caulobacterales</taxon>
        <taxon>Caulobacteraceae</taxon>
        <taxon>Asticcacaulis</taxon>
    </lineage>
</organism>
<evidence type="ECO:0000256" key="1">
    <source>
        <dbReference type="ARBA" id="ARBA00001933"/>
    </source>
</evidence>
<dbReference type="InterPro" id="IPR015422">
    <property type="entry name" value="PyrdxlP-dep_Trfase_small"/>
</dbReference>
<proteinExistence type="inferred from homology"/>
<keyword evidence="4" id="KW-0456">Lyase</keyword>
<dbReference type="InterPro" id="IPR000277">
    <property type="entry name" value="Cys/Met-Metab_PyrdxlP-dep_enz"/>
</dbReference>
<accession>V4NKY1</accession>
<dbReference type="STRING" id="1121022.GCA_000376105_04262"/>
<evidence type="ECO:0008006" key="12">
    <source>
        <dbReference type="Google" id="ProtNLM"/>
    </source>
</evidence>
<evidence type="ECO:0000256" key="5">
    <source>
        <dbReference type="ARBA" id="ARBA00046315"/>
    </source>
</evidence>
<dbReference type="NCBIfam" id="TIGR01324">
    <property type="entry name" value="cysta_beta_ly_B"/>
    <property type="match status" value="1"/>
</dbReference>
<comment type="cofactor">
    <cofactor evidence="1 9">
        <name>pyridoxal 5'-phosphate</name>
        <dbReference type="ChEBI" id="CHEBI:597326"/>
    </cofactor>
</comment>
<dbReference type="PANTHER" id="PTHR43500:SF1">
    <property type="entry name" value="CYSTATHIONINE BETA-LYASE-RELATED"/>
    <property type="match status" value="1"/>
</dbReference>
<evidence type="ECO:0000256" key="7">
    <source>
        <dbReference type="ARBA" id="ARBA00047625"/>
    </source>
</evidence>
<dbReference type="GO" id="GO:0047804">
    <property type="term" value="F:cysteine-S-conjugate beta-lyase activity"/>
    <property type="evidence" value="ECO:0007669"/>
    <property type="project" value="UniProtKB-EC"/>
</dbReference>
<evidence type="ECO:0000313" key="10">
    <source>
        <dbReference type="EMBL" id="ESQ82497.1"/>
    </source>
</evidence>
<keyword evidence="3 8" id="KW-0663">Pyridoxal phosphate</keyword>
<dbReference type="SUPFAM" id="SSF53383">
    <property type="entry name" value="PLP-dependent transferases"/>
    <property type="match status" value="1"/>
</dbReference>
<dbReference type="eggNOG" id="COG0626">
    <property type="taxonomic scope" value="Bacteria"/>
</dbReference>
<evidence type="ECO:0000256" key="9">
    <source>
        <dbReference type="RuleBase" id="RU362118"/>
    </source>
</evidence>
<dbReference type="Gene3D" id="3.40.640.10">
    <property type="entry name" value="Type I PLP-dependent aspartate aminotransferase-like (Major domain)"/>
    <property type="match status" value="1"/>
</dbReference>
<dbReference type="PATRIC" id="fig|1121022.4.peg.4304"/>
<reference evidence="10 11" key="1">
    <citation type="journal article" date="2014" name="Nature">
        <title>Sequential evolution of bacterial morphology by co-option of a developmental regulator.</title>
        <authorList>
            <person name="Jiang C."/>
            <person name="Brown P.J."/>
            <person name="Ducret A."/>
            <person name="Brun Y.V."/>
        </authorList>
    </citation>
    <scope>NUCLEOTIDE SEQUENCE [LARGE SCALE GENOMIC DNA]</scope>
    <source>
        <strain evidence="10 11">DSM 16100</strain>
    </source>
</reference>
<sequence>MLRDMLAKLENADDVTLYPSGLAAITGAILALTSAGDEVLAVDTIYGPTRRFFEGMLRRFGVTTRYFAPEATADDIAGLLTEKTRLIFLESPGSLTFEIQDVPAIAAMARKAGVLTIIDNSYAAGVLFKPLDHGVDVSVQALTKYVCGHSDAFMGMAAAKGPSVTLLKAAYREVGWMVSPDDAYTAIRGLRTLCTRMAQHAASAQTVATWMQVQPQVRTVLCPALPDDPNHRIWARDFSGINGLVGFEFHPEYADQVEAFLNSLKVFGLGYSWGGFESLAINANPQLKQRVCRDGIETGPLIRLHTGLENVDDLISDLAQAFDGLVVNAESPRTDLQHANAV</sequence>
<dbReference type="PROSITE" id="PS00868">
    <property type="entry name" value="CYS_MET_METAB_PP"/>
    <property type="match status" value="1"/>
</dbReference>
<keyword evidence="11" id="KW-1185">Reference proteome</keyword>
<dbReference type="Gene3D" id="3.90.1150.10">
    <property type="entry name" value="Aspartate Aminotransferase, domain 1"/>
    <property type="match status" value="1"/>
</dbReference>
<dbReference type="EMBL" id="AWGB01000076">
    <property type="protein sequence ID" value="ESQ82497.1"/>
    <property type="molecule type" value="Genomic_DNA"/>
</dbReference>
<dbReference type="Pfam" id="PF01053">
    <property type="entry name" value="Cys_Met_Meta_PP"/>
    <property type="match status" value="1"/>
</dbReference>
<evidence type="ECO:0000256" key="3">
    <source>
        <dbReference type="ARBA" id="ARBA00022898"/>
    </source>
</evidence>
<evidence type="ECO:0000256" key="4">
    <source>
        <dbReference type="ARBA" id="ARBA00023239"/>
    </source>
</evidence>
<comment type="similarity">
    <text evidence="2 9">Belongs to the trans-sulfuration enzymes family.</text>
</comment>
<dbReference type="PIRSF" id="PIRSF001434">
    <property type="entry name" value="CGS"/>
    <property type="match status" value="1"/>
</dbReference>
<evidence type="ECO:0000313" key="11">
    <source>
        <dbReference type="Proteomes" id="UP000017837"/>
    </source>
</evidence>
<evidence type="ECO:0000256" key="6">
    <source>
        <dbReference type="ARBA" id="ARBA00047517"/>
    </source>
</evidence>
<dbReference type="GO" id="GO:0030170">
    <property type="term" value="F:pyridoxal phosphate binding"/>
    <property type="evidence" value="ECO:0007669"/>
    <property type="project" value="InterPro"/>
</dbReference>
<dbReference type="InterPro" id="IPR006233">
    <property type="entry name" value="Cys_b_lyase_bac"/>
</dbReference>
<evidence type="ECO:0000256" key="2">
    <source>
        <dbReference type="ARBA" id="ARBA00009077"/>
    </source>
</evidence>
<feature type="modified residue" description="N6-(pyridoxal phosphate)lysine" evidence="8">
    <location>
        <position position="144"/>
    </location>
</feature>
<protein>
    <recommendedName>
        <fullName evidence="12">Cystathionine beta-lyase</fullName>
    </recommendedName>
</protein>
<dbReference type="InterPro" id="IPR015421">
    <property type="entry name" value="PyrdxlP-dep_Trfase_major"/>
</dbReference>
<dbReference type="GO" id="GO:0019346">
    <property type="term" value="P:transsulfuration"/>
    <property type="evidence" value="ECO:0007669"/>
    <property type="project" value="InterPro"/>
</dbReference>
<comment type="catalytic activity">
    <reaction evidence="7">
        <text>an S-substituted L-cysteine + H2O = a thiol + pyruvate + NH4(+)</text>
        <dbReference type="Rhea" id="RHEA:18121"/>
        <dbReference type="ChEBI" id="CHEBI:15361"/>
        <dbReference type="ChEBI" id="CHEBI:15377"/>
        <dbReference type="ChEBI" id="CHEBI:28938"/>
        <dbReference type="ChEBI" id="CHEBI:29256"/>
        <dbReference type="ChEBI" id="CHEBI:58717"/>
        <dbReference type="EC" id="4.4.1.13"/>
    </reaction>
</comment>
<dbReference type="InterPro" id="IPR015424">
    <property type="entry name" value="PyrdxlP-dep_Trfase"/>
</dbReference>
<gene>
    <name evidence="10" type="ORF">ABENE_21005</name>
</gene>
<dbReference type="GO" id="GO:0019450">
    <property type="term" value="P:L-cysteine catabolic process to pyruvate"/>
    <property type="evidence" value="ECO:0007669"/>
    <property type="project" value="TreeGrafter"/>
</dbReference>
<dbReference type="Proteomes" id="UP000017837">
    <property type="component" value="Unassembled WGS sequence"/>
</dbReference>
<dbReference type="AlphaFoldDB" id="V4NKY1"/>
<dbReference type="InterPro" id="IPR054542">
    <property type="entry name" value="Cys_met_metab_PP"/>
</dbReference>
<comment type="caution">
    <text evidence="10">The sequence shown here is derived from an EMBL/GenBank/DDBJ whole genome shotgun (WGS) entry which is preliminary data.</text>
</comment>